<keyword evidence="12" id="KW-1185">Reference proteome</keyword>
<comment type="caution">
    <text evidence="11">The sequence shown here is derived from an EMBL/GenBank/DDBJ whole genome shotgun (WGS) entry which is preliminary data.</text>
</comment>
<dbReference type="GO" id="GO:0043138">
    <property type="term" value="F:3'-5' DNA helicase activity"/>
    <property type="evidence" value="ECO:0007669"/>
    <property type="project" value="UniProtKB-EC"/>
</dbReference>
<dbReference type="PROSITE" id="PS51194">
    <property type="entry name" value="HELICASE_CTER"/>
    <property type="match status" value="1"/>
</dbReference>
<evidence type="ECO:0000313" key="12">
    <source>
        <dbReference type="Proteomes" id="UP001530377"/>
    </source>
</evidence>
<accession>A0ABD3R597</accession>
<dbReference type="PANTHER" id="PTHR13710:SF155">
    <property type="entry name" value="ATP-DEPENDENT DNA HELICASE Q-LIKE 3"/>
    <property type="match status" value="1"/>
</dbReference>
<dbReference type="AlphaFoldDB" id="A0ABD3R597"/>
<evidence type="ECO:0000256" key="3">
    <source>
        <dbReference type="ARBA" id="ARBA00022801"/>
    </source>
</evidence>
<organism evidence="11 12">
    <name type="scientific">Cyclostephanos tholiformis</name>
    <dbReference type="NCBI Taxonomy" id="382380"/>
    <lineage>
        <taxon>Eukaryota</taxon>
        <taxon>Sar</taxon>
        <taxon>Stramenopiles</taxon>
        <taxon>Ochrophyta</taxon>
        <taxon>Bacillariophyta</taxon>
        <taxon>Coscinodiscophyceae</taxon>
        <taxon>Thalassiosirophycidae</taxon>
        <taxon>Stephanodiscales</taxon>
        <taxon>Stephanodiscaceae</taxon>
        <taxon>Cyclostephanos</taxon>
    </lineage>
</organism>
<evidence type="ECO:0000256" key="2">
    <source>
        <dbReference type="ARBA" id="ARBA00022741"/>
    </source>
</evidence>
<dbReference type="PROSITE" id="PS51192">
    <property type="entry name" value="HELICASE_ATP_BIND_1"/>
    <property type="match status" value="1"/>
</dbReference>
<name>A0ABD3R597_9STRA</name>
<dbReference type="Proteomes" id="UP001530377">
    <property type="component" value="Unassembled WGS sequence"/>
</dbReference>
<dbReference type="EMBL" id="JALLPB020000720">
    <property type="protein sequence ID" value="KAL3806851.1"/>
    <property type="molecule type" value="Genomic_DNA"/>
</dbReference>
<sequence length="552" mass="61321">MTWTCQECTYSNIINRAVRCLMCDSSRPVVPPIVDLTEIFPPDGFSVECRRGDGMESNRRRRRRLEQSRGTIPSKKSRNESDIIYSRRTLEKLNKSGSDKAGNYVSTDIRGRPDEDDIVDPASQRMSPLISNCRDSGGNEKMGFGLGKLHESRAKKRKDVDGGNAGDIGDRTNSSAHKRWKHPVEQSGRKAYSDGCIIDFFNQQKRPSAADLIQQANVVLRQTFQLQSLRPLQETAVVNALQRRSSIVVMATGSGKSLCYQLPALVGGNVNMKVCANNSTVTIVVCPLIALMIDQVGNLHKKGIKTAACLSSTHTSKEKAETLDRLQIDKRDAQNETKRSSTGVVPIQLLYCTPELIETDRFRVILTKLHESNRLYMFAIDEAHCLSTWGHDFRPAFRKLAWVREAFPHVPVMACTGTATAKVIQDIRDTLHMGSKSECIVGTFNRPNISYEVRFKESLNAVRPQGALIDLVTFVKEQHNTASSNGRPCSGIIYVHKREDCQGLASHIAKTTGLSCLAYHAGLKDSEREETQRKWTDGNCSIAVATVAFGMG</sequence>
<dbReference type="InterPro" id="IPR027417">
    <property type="entry name" value="P-loop_NTPase"/>
</dbReference>
<keyword evidence="3" id="KW-0378">Hydrolase</keyword>
<evidence type="ECO:0000313" key="11">
    <source>
        <dbReference type="EMBL" id="KAL3806851.1"/>
    </source>
</evidence>
<comment type="similarity">
    <text evidence="1">Belongs to the helicase family. RecQ subfamily.</text>
</comment>
<feature type="compositionally biased region" description="Basic and acidic residues" evidence="8">
    <location>
        <begin position="88"/>
        <end position="98"/>
    </location>
</feature>
<dbReference type="Gene3D" id="3.40.50.300">
    <property type="entry name" value="P-loop containing nucleotide triphosphate hydrolases"/>
    <property type="match status" value="2"/>
</dbReference>
<dbReference type="SMART" id="SM00487">
    <property type="entry name" value="DEXDc"/>
    <property type="match status" value="1"/>
</dbReference>
<dbReference type="GO" id="GO:0005524">
    <property type="term" value="F:ATP binding"/>
    <property type="evidence" value="ECO:0007669"/>
    <property type="project" value="UniProtKB-KW"/>
</dbReference>
<dbReference type="EC" id="5.6.2.4" evidence="7"/>
<dbReference type="InterPro" id="IPR011545">
    <property type="entry name" value="DEAD/DEAH_box_helicase_dom"/>
</dbReference>
<keyword evidence="2" id="KW-0547">Nucleotide-binding</keyword>
<evidence type="ECO:0000256" key="5">
    <source>
        <dbReference type="ARBA" id="ARBA00022840"/>
    </source>
</evidence>
<feature type="domain" description="Helicase ATP-binding" evidence="9">
    <location>
        <begin position="237"/>
        <end position="437"/>
    </location>
</feature>
<comment type="catalytic activity">
    <reaction evidence="6">
        <text>Couples ATP hydrolysis with the unwinding of duplex DNA by translocating in the 3'-5' direction.</text>
        <dbReference type="EC" id="5.6.2.4"/>
    </reaction>
</comment>
<evidence type="ECO:0000256" key="8">
    <source>
        <dbReference type="SAM" id="MobiDB-lite"/>
    </source>
</evidence>
<feature type="region of interest" description="Disordered" evidence="8">
    <location>
        <begin position="152"/>
        <end position="185"/>
    </location>
</feature>
<dbReference type="SUPFAM" id="SSF52540">
    <property type="entry name" value="P-loop containing nucleoside triphosphate hydrolases"/>
    <property type="match status" value="2"/>
</dbReference>
<evidence type="ECO:0000259" key="10">
    <source>
        <dbReference type="PROSITE" id="PS51194"/>
    </source>
</evidence>
<dbReference type="CDD" id="cd17920">
    <property type="entry name" value="DEXHc_RecQ"/>
    <property type="match status" value="1"/>
</dbReference>
<dbReference type="InterPro" id="IPR014001">
    <property type="entry name" value="Helicase_ATP-bd"/>
</dbReference>
<proteinExistence type="inferred from homology"/>
<dbReference type="Pfam" id="PF00270">
    <property type="entry name" value="DEAD"/>
    <property type="match status" value="1"/>
</dbReference>
<feature type="domain" description="Helicase C-terminal" evidence="10">
    <location>
        <begin position="467"/>
        <end position="552"/>
    </location>
</feature>
<dbReference type="InterPro" id="IPR001650">
    <property type="entry name" value="Helicase_C-like"/>
</dbReference>
<gene>
    <name evidence="11" type="ORF">ACHAXA_008239</name>
</gene>
<protein>
    <recommendedName>
        <fullName evidence="7">DNA 3'-5' helicase</fullName>
        <ecNumber evidence="7">5.6.2.4</ecNumber>
    </recommendedName>
</protein>
<evidence type="ECO:0000256" key="4">
    <source>
        <dbReference type="ARBA" id="ARBA00022806"/>
    </source>
</evidence>
<evidence type="ECO:0000256" key="1">
    <source>
        <dbReference type="ARBA" id="ARBA00005446"/>
    </source>
</evidence>
<keyword evidence="4" id="KW-0347">Helicase</keyword>
<dbReference type="InterPro" id="IPR004589">
    <property type="entry name" value="DNA_helicase_ATP-dep_RecQ"/>
</dbReference>
<evidence type="ECO:0000259" key="9">
    <source>
        <dbReference type="PROSITE" id="PS51192"/>
    </source>
</evidence>
<feature type="region of interest" description="Disordered" evidence="8">
    <location>
        <begin position="50"/>
        <end position="122"/>
    </location>
</feature>
<reference evidence="11 12" key="1">
    <citation type="submission" date="2024-10" db="EMBL/GenBank/DDBJ databases">
        <title>Updated reference genomes for cyclostephanoid diatoms.</title>
        <authorList>
            <person name="Roberts W.R."/>
            <person name="Alverson A.J."/>
        </authorList>
    </citation>
    <scope>NUCLEOTIDE SEQUENCE [LARGE SCALE GENOMIC DNA]</scope>
    <source>
        <strain evidence="11 12">AJA228-03</strain>
    </source>
</reference>
<dbReference type="NCBIfam" id="TIGR00614">
    <property type="entry name" value="recQ_fam"/>
    <property type="match status" value="1"/>
</dbReference>
<dbReference type="PANTHER" id="PTHR13710">
    <property type="entry name" value="DNA HELICASE RECQ FAMILY MEMBER"/>
    <property type="match status" value="1"/>
</dbReference>
<dbReference type="GO" id="GO:0016787">
    <property type="term" value="F:hydrolase activity"/>
    <property type="evidence" value="ECO:0007669"/>
    <property type="project" value="UniProtKB-KW"/>
</dbReference>
<dbReference type="Pfam" id="PF00271">
    <property type="entry name" value="Helicase_C"/>
    <property type="match status" value="1"/>
</dbReference>
<evidence type="ECO:0000256" key="7">
    <source>
        <dbReference type="ARBA" id="ARBA00034808"/>
    </source>
</evidence>
<evidence type="ECO:0000256" key="6">
    <source>
        <dbReference type="ARBA" id="ARBA00034617"/>
    </source>
</evidence>
<keyword evidence="5" id="KW-0067">ATP-binding</keyword>